<sequence>MENKELASREKETSLGGVRTCAEDIPYIIAGNSLTAVAKSSFCKTHKNHSERAHSSNIPKTFPEEQIKRKVDSSLLLLVERQVSPLRLPQSIVIRAPGINHYDTRHAWHSLASKWATIKHPAAPLPRIAPGPPTARELSGDATDGLGHERLMTKRADEPPQNKKRRIIFPCRNF</sequence>
<protein>
    <submittedName>
        <fullName evidence="1">Uncharacterized protein</fullName>
    </submittedName>
</protein>
<organism evidence="1 2">
    <name type="scientific">Trichonephila clavipes</name>
    <name type="common">Golden silk orbweaver</name>
    <name type="synonym">Nephila clavipes</name>
    <dbReference type="NCBI Taxonomy" id="2585209"/>
    <lineage>
        <taxon>Eukaryota</taxon>
        <taxon>Metazoa</taxon>
        <taxon>Ecdysozoa</taxon>
        <taxon>Arthropoda</taxon>
        <taxon>Chelicerata</taxon>
        <taxon>Arachnida</taxon>
        <taxon>Araneae</taxon>
        <taxon>Araneomorphae</taxon>
        <taxon>Entelegynae</taxon>
        <taxon>Araneoidea</taxon>
        <taxon>Nephilidae</taxon>
        <taxon>Trichonephila</taxon>
    </lineage>
</organism>
<dbReference type="EMBL" id="BMAU01021250">
    <property type="protein sequence ID" value="GFY05236.1"/>
    <property type="molecule type" value="Genomic_DNA"/>
</dbReference>
<name>A0A8X6S3S0_TRICX</name>
<reference evidence="1" key="1">
    <citation type="submission" date="2020-08" db="EMBL/GenBank/DDBJ databases">
        <title>Multicomponent nature underlies the extraordinary mechanical properties of spider dragline silk.</title>
        <authorList>
            <person name="Kono N."/>
            <person name="Nakamura H."/>
            <person name="Mori M."/>
            <person name="Yoshida Y."/>
            <person name="Ohtoshi R."/>
            <person name="Malay A.D."/>
            <person name="Moran D.A.P."/>
            <person name="Tomita M."/>
            <person name="Numata K."/>
            <person name="Arakawa K."/>
        </authorList>
    </citation>
    <scope>NUCLEOTIDE SEQUENCE</scope>
</reference>
<evidence type="ECO:0000313" key="2">
    <source>
        <dbReference type="Proteomes" id="UP000887159"/>
    </source>
</evidence>
<dbReference type="AlphaFoldDB" id="A0A8X6S3S0"/>
<accession>A0A8X6S3S0</accession>
<proteinExistence type="predicted"/>
<gene>
    <name evidence="1" type="ORF">TNCV_2206821</name>
</gene>
<dbReference type="Proteomes" id="UP000887159">
    <property type="component" value="Unassembled WGS sequence"/>
</dbReference>
<comment type="caution">
    <text evidence="1">The sequence shown here is derived from an EMBL/GenBank/DDBJ whole genome shotgun (WGS) entry which is preliminary data.</text>
</comment>
<evidence type="ECO:0000313" key="1">
    <source>
        <dbReference type="EMBL" id="GFY05236.1"/>
    </source>
</evidence>
<keyword evidence="2" id="KW-1185">Reference proteome</keyword>